<protein>
    <submittedName>
        <fullName evidence="1">Uncharacterized protein</fullName>
    </submittedName>
</protein>
<dbReference type="EMBL" id="CAJNOR010006071">
    <property type="protein sequence ID" value="CAF1584794.1"/>
    <property type="molecule type" value="Genomic_DNA"/>
</dbReference>
<comment type="caution">
    <text evidence="1">The sequence shown here is derived from an EMBL/GenBank/DDBJ whole genome shotgun (WGS) entry which is preliminary data.</text>
</comment>
<dbReference type="Proteomes" id="UP000663828">
    <property type="component" value="Unassembled WGS sequence"/>
</dbReference>
<keyword evidence="2" id="KW-1185">Reference proteome</keyword>
<accession>A0A815ZHB5</accession>
<evidence type="ECO:0000313" key="1">
    <source>
        <dbReference type="EMBL" id="CAF1584794.1"/>
    </source>
</evidence>
<feature type="non-terminal residue" evidence="1">
    <location>
        <position position="1"/>
    </location>
</feature>
<gene>
    <name evidence="1" type="ORF">XAT740_LOCUS45907</name>
</gene>
<name>A0A815ZHB5_ADIRI</name>
<dbReference type="AlphaFoldDB" id="A0A815ZHB5"/>
<proteinExistence type="predicted"/>
<sequence>EDSHDEQDITLLKTQRTLNRGPSFYAVPQFEALPVISNHYRFFSCCKGKKSEPEPLPSLRNAVDAMLVALVDFLYASDRFIRAEFVANQSIGDVLAFHTLSYAIKDMVEATTNLAKNIRRIKHIDTRTLIRSEREERIPSHQVV</sequence>
<reference evidence="1" key="1">
    <citation type="submission" date="2021-02" db="EMBL/GenBank/DDBJ databases">
        <authorList>
            <person name="Nowell W R."/>
        </authorList>
    </citation>
    <scope>NUCLEOTIDE SEQUENCE</scope>
</reference>
<evidence type="ECO:0000313" key="2">
    <source>
        <dbReference type="Proteomes" id="UP000663828"/>
    </source>
</evidence>
<organism evidence="1 2">
    <name type="scientific">Adineta ricciae</name>
    <name type="common">Rotifer</name>
    <dbReference type="NCBI Taxonomy" id="249248"/>
    <lineage>
        <taxon>Eukaryota</taxon>
        <taxon>Metazoa</taxon>
        <taxon>Spiralia</taxon>
        <taxon>Gnathifera</taxon>
        <taxon>Rotifera</taxon>
        <taxon>Eurotatoria</taxon>
        <taxon>Bdelloidea</taxon>
        <taxon>Adinetida</taxon>
        <taxon>Adinetidae</taxon>
        <taxon>Adineta</taxon>
    </lineage>
</organism>